<sequence>MLIFSLAAGEARAPHCSEIGEFRSGICELLLFLLQILIESWTCYIVVKYLLESAMMRTEALCSQGNYCSAFGLLLSHTVIAILLVAIVPLRYKATIDCFNKANYILYHRKHRQTMSVTYFTMLPFTLSIMIKMIISNIGFYIKEPELYYPYNFAYFGPIIIINIVAVLCSICRQAYQEINQELEELCTNPTANGYLLQRIDYLMNDHWYVTNFVENISSCFSIDTLLIMIDIYIQLVLFLYVTLWSMFAQKIFSGYIWPHVAGLLEVAIITVKLVYLCYHCDRAVSQGNATILHLQHLSSVTSNDVNAQKLIRIFTMKVNCRKAAITACGFFTINLKLLVRIIGVVLTYFLVLIQFQVDGETSQNKKNATTGKCLSWPCLKPV</sequence>
<dbReference type="GO" id="GO:0043025">
    <property type="term" value="C:neuronal cell body"/>
    <property type="evidence" value="ECO:0007669"/>
    <property type="project" value="TreeGrafter"/>
</dbReference>
<evidence type="ECO:0000256" key="8">
    <source>
        <dbReference type="RuleBase" id="RU363108"/>
    </source>
</evidence>
<organism evidence="9 10">
    <name type="scientific">Parthenolecanium corni</name>
    <dbReference type="NCBI Taxonomy" id="536013"/>
    <lineage>
        <taxon>Eukaryota</taxon>
        <taxon>Metazoa</taxon>
        <taxon>Ecdysozoa</taxon>
        <taxon>Arthropoda</taxon>
        <taxon>Hexapoda</taxon>
        <taxon>Insecta</taxon>
        <taxon>Pterygota</taxon>
        <taxon>Neoptera</taxon>
        <taxon>Paraneoptera</taxon>
        <taxon>Hemiptera</taxon>
        <taxon>Sternorrhyncha</taxon>
        <taxon>Coccoidea</taxon>
        <taxon>Coccidae</taxon>
        <taxon>Parthenolecanium</taxon>
    </lineage>
</organism>
<evidence type="ECO:0000256" key="2">
    <source>
        <dbReference type="ARBA" id="ARBA00022475"/>
    </source>
</evidence>
<name>A0AAN9TUV8_9HEMI</name>
<evidence type="ECO:0000256" key="1">
    <source>
        <dbReference type="ARBA" id="ARBA00004651"/>
    </source>
</evidence>
<comment type="caution">
    <text evidence="9">The sequence shown here is derived from an EMBL/GenBank/DDBJ whole genome shotgun (WGS) entry which is preliminary data.</text>
</comment>
<feature type="transmembrane region" description="Helical" evidence="8">
    <location>
        <begin position="153"/>
        <end position="172"/>
    </location>
</feature>
<reference evidence="9 10" key="1">
    <citation type="submission" date="2024-03" db="EMBL/GenBank/DDBJ databases">
        <title>Adaptation during the transition from Ophiocordyceps entomopathogen to insect associate is accompanied by gene loss and intensified selection.</title>
        <authorList>
            <person name="Ward C.M."/>
            <person name="Onetto C.A."/>
            <person name="Borneman A.R."/>
        </authorList>
    </citation>
    <scope>NUCLEOTIDE SEQUENCE [LARGE SCALE GENOMIC DNA]</scope>
    <source>
        <strain evidence="9">AWRI1</strain>
        <tissue evidence="9">Single Adult Female</tissue>
    </source>
</reference>
<evidence type="ECO:0000256" key="4">
    <source>
        <dbReference type="ARBA" id="ARBA00022989"/>
    </source>
</evidence>
<dbReference type="PANTHER" id="PTHR21143">
    <property type="entry name" value="INVERTEBRATE GUSTATORY RECEPTOR"/>
    <property type="match status" value="1"/>
</dbReference>
<dbReference type="GO" id="GO:0030424">
    <property type="term" value="C:axon"/>
    <property type="evidence" value="ECO:0007669"/>
    <property type="project" value="TreeGrafter"/>
</dbReference>
<accession>A0AAN9TUV8</accession>
<dbReference type="GO" id="GO:0005886">
    <property type="term" value="C:plasma membrane"/>
    <property type="evidence" value="ECO:0007669"/>
    <property type="project" value="UniProtKB-SubCell"/>
</dbReference>
<evidence type="ECO:0000256" key="3">
    <source>
        <dbReference type="ARBA" id="ARBA00022692"/>
    </source>
</evidence>
<feature type="transmembrane region" description="Helical" evidence="8">
    <location>
        <begin position="226"/>
        <end position="245"/>
    </location>
</feature>
<dbReference type="GO" id="GO:0050909">
    <property type="term" value="P:sensory perception of taste"/>
    <property type="evidence" value="ECO:0007669"/>
    <property type="project" value="InterPro"/>
</dbReference>
<keyword evidence="10" id="KW-1185">Reference proteome</keyword>
<feature type="transmembrane region" description="Helical" evidence="8">
    <location>
        <begin position="29"/>
        <end position="51"/>
    </location>
</feature>
<feature type="transmembrane region" description="Helical" evidence="8">
    <location>
        <begin position="257"/>
        <end position="279"/>
    </location>
</feature>
<evidence type="ECO:0000313" key="10">
    <source>
        <dbReference type="Proteomes" id="UP001367676"/>
    </source>
</evidence>
<keyword evidence="5 8" id="KW-0472">Membrane</keyword>
<dbReference type="GO" id="GO:0007165">
    <property type="term" value="P:signal transduction"/>
    <property type="evidence" value="ECO:0007669"/>
    <property type="project" value="UniProtKB-KW"/>
</dbReference>
<comment type="function">
    <text evidence="8">Gustatory receptor which mediates acceptance or avoidance behavior, depending on its substrates.</text>
</comment>
<dbReference type="AlphaFoldDB" id="A0AAN9TUV8"/>
<feature type="transmembrane region" description="Helical" evidence="8">
    <location>
        <begin position="71"/>
        <end position="92"/>
    </location>
</feature>
<dbReference type="GO" id="GO:0008049">
    <property type="term" value="P:male courtship behavior"/>
    <property type="evidence" value="ECO:0007669"/>
    <property type="project" value="TreeGrafter"/>
</dbReference>
<dbReference type="GO" id="GO:0030425">
    <property type="term" value="C:dendrite"/>
    <property type="evidence" value="ECO:0007669"/>
    <property type="project" value="TreeGrafter"/>
</dbReference>
<gene>
    <name evidence="9" type="ORF">V9T40_002640</name>
</gene>
<comment type="subcellular location">
    <subcellularLocation>
        <location evidence="1 8">Cell membrane</location>
        <topology evidence="1 8">Multi-pass membrane protein</topology>
    </subcellularLocation>
</comment>
<evidence type="ECO:0000313" key="9">
    <source>
        <dbReference type="EMBL" id="KAK7591027.1"/>
    </source>
</evidence>
<feature type="transmembrane region" description="Helical" evidence="8">
    <location>
        <begin position="117"/>
        <end position="141"/>
    </location>
</feature>
<evidence type="ECO:0000256" key="5">
    <source>
        <dbReference type="ARBA" id="ARBA00023136"/>
    </source>
</evidence>
<comment type="similarity">
    <text evidence="8">Belongs to the insect chemoreceptor superfamily. Gustatory receptor (GR) family.</text>
</comment>
<dbReference type="GO" id="GO:0007635">
    <property type="term" value="P:chemosensory behavior"/>
    <property type="evidence" value="ECO:0007669"/>
    <property type="project" value="TreeGrafter"/>
</dbReference>
<keyword evidence="2 8" id="KW-1003">Cell membrane</keyword>
<keyword evidence="4 8" id="KW-1133">Transmembrane helix</keyword>
<feature type="transmembrane region" description="Helical" evidence="8">
    <location>
        <begin position="338"/>
        <end position="358"/>
    </location>
</feature>
<keyword evidence="7 8" id="KW-0807">Transducer</keyword>
<dbReference type="Proteomes" id="UP001367676">
    <property type="component" value="Unassembled WGS sequence"/>
</dbReference>
<protein>
    <recommendedName>
        <fullName evidence="8">Gustatory receptor</fullName>
    </recommendedName>
</protein>
<dbReference type="EMBL" id="JBBCAQ010000022">
    <property type="protein sequence ID" value="KAK7591027.1"/>
    <property type="molecule type" value="Genomic_DNA"/>
</dbReference>
<dbReference type="PANTHER" id="PTHR21143:SF133">
    <property type="entry name" value="GUSTATORY AND PHEROMONE RECEPTOR 32A-RELATED"/>
    <property type="match status" value="1"/>
</dbReference>
<evidence type="ECO:0000256" key="7">
    <source>
        <dbReference type="ARBA" id="ARBA00023224"/>
    </source>
</evidence>
<evidence type="ECO:0000256" key="6">
    <source>
        <dbReference type="ARBA" id="ARBA00023170"/>
    </source>
</evidence>
<dbReference type="Pfam" id="PF08395">
    <property type="entry name" value="7tm_7"/>
    <property type="match status" value="1"/>
</dbReference>
<proteinExistence type="inferred from homology"/>
<dbReference type="InterPro" id="IPR013604">
    <property type="entry name" value="7TM_chemorcpt"/>
</dbReference>
<keyword evidence="3 8" id="KW-0812">Transmembrane</keyword>
<keyword evidence="6 8" id="KW-0675">Receptor</keyword>